<proteinExistence type="inferred from homology"/>
<dbReference type="Pfam" id="PF00126">
    <property type="entry name" value="HTH_1"/>
    <property type="match status" value="1"/>
</dbReference>
<dbReference type="PROSITE" id="PS50931">
    <property type="entry name" value="HTH_LYSR"/>
    <property type="match status" value="1"/>
</dbReference>
<dbReference type="Gene3D" id="1.10.10.10">
    <property type="entry name" value="Winged helix-like DNA-binding domain superfamily/Winged helix DNA-binding domain"/>
    <property type="match status" value="1"/>
</dbReference>
<keyword evidence="2" id="KW-0805">Transcription regulation</keyword>
<dbReference type="PANTHER" id="PTHR30346:SF29">
    <property type="entry name" value="LYSR SUBSTRATE-BINDING"/>
    <property type="match status" value="1"/>
</dbReference>
<evidence type="ECO:0000259" key="5">
    <source>
        <dbReference type="PROSITE" id="PS50931"/>
    </source>
</evidence>
<dbReference type="Proteomes" id="UP000199699">
    <property type="component" value="Unassembled WGS sequence"/>
</dbReference>
<evidence type="ECO:0000256" key="3">
    <source>
        <dbReference type="ARBA" id="ARBA00023125"/>
    </source>
</evidence>
<dbReference type="InterPro" id="IPR000847">
    <property type="entry name" value="LysR_HTH_N"/>
</dbReference>
<feature type="domain" description="HTH lysR-type" evidence="5">
    <location>
        <begin position="88"/>
        <end position="145"/>
    </location>
</feature>
<evidence type="ECO:0000313" key="6">
    <source>
        <dbReference type="EMBL" id="SCL32844.1"/>
    </source>
</evidence>
<dbReference type="InterPro" id="IPR005119">
    <property type="entry name" value="LysR_subst-bd"/>
</dbReference>
<dbReference type="InterPro" id="IPR036390">
    <property type="entry name" value="WH_DNA-bd_sf"/>
</dbReference>
<dbReference type="PANTHER" id="PTHR30346">
    <property type="entry name" value="TRANSCRIPTIONAL DUAL REGULATOR HCAR-RELATED"/>
    <property type="match status" value="1"/>
</dbReference>
<protein>
    <submittedName>
        <fullName evidence="6">DNA-binding transcriptional regulator, LysR family</fullName>
    </submittedName>
</protein>
<keyword evidence="7" id="KW-1185">Reference proteome</keyword>
<gene>
    <name evidence="6" type="ORF">GA0070616_4568</name>
</gene>
<organism evidence="6 7">
    <name type="scientific">Micromonospora nigra</name>
    <dbReference type="NCBI Taxonomy" id="145857"/>
    <lineage>
        <taxon>Bacteria</taxon>
        <taxon>Bacillati</taxon>
        <taxon>Actinomycetota</taxon>
        <taxon>Actinomycetes</taxon>
        <taxon>Micromonosporales</taxon>
        <taxon>Micromonosporaceae</taxon>
        <taxon>Micromonospora</taxon>
    </lineage>
</organism>
<dbReference type="SUPFAM" id="SSF46785">
    <property type="entry name" value="Winged helix' DNA-binding domain"/>
    <property type="match status" value="1"/>
</dbReference>
<dbReference type="RefSeq" id="WP_175440178.1">
    <property type="nucleotide sequence ID" value="NZ_FMHT01000003.1"/>
</dbReference>
<dbReference type="InterPro" id="IPR036388">
    <property type="entry name" value="WH-like_DNA-bd_sf"/>
</dbReference>
<accession>A0A1C6ST74</accession>
<dbReference type="STRING" id="145857.GA0070616_4568"/>
<keyword evidence="4" id="KW-0804">Transcription</keyword>
<dbReference type="GO" id="GO:0003677">
    <property type="term" value="F:DNA binding"/>
    <property type="evidence" value="ECO:0007669"/>
    <property type="project" value="UniProtKB-KW"/>
</dbReference>
<dbReference type="EMBL" id="FMHT01000003">
    <property type="protein sequence ID" value="SCL32844.1"/>
    <property type="molecule type" value="Genomic_DNA"/>
</dbReference>
<dbReference type="AlphaFoldDB" id="A0A1C6ST74"/>
<keyword evidence="3 6" id="KW-0238">DNA-binding</keyword>
<evidence type="ECO:0000256" key="2">
    <source>
        <dbReference type="ARBA" id="ARBA00023015"/>
    </source>
</evidence>
<reference evidence="6 7" key="1">
    <citation type="submission" date="2016-06" db="EMBL/GenBank/DDBJ databases">
        <authorList>
            <person name="Kjaerup R.B."/>
            <person name="Dalgaard T.S."/>
            <person name="Juul-Madsen H.R."/>
        </authorList>
    </citation>
    <scope>NUCLEOTIDE SEQUENCE [LARGE SCALE GENOMIC DNA]</scope>
    <source>
        <strain evidence="6 7">DSM 43818</strain>
    </source>
</reference>
<comment type="similarity">
    <text evidence="1">Belongs to the LysR transcriptional regulatory family.</text>
</comment>
<dbReference type="Gene3D" id="3.40.190.10">
    <property type="entry name" value="Periplasmic binding protein-like II"/>
    <property type="match status" value="2"/>
</dbReference>
<dbReference type="SUPFAM" id="SSF53850">
    <property type="entry name" value="Periplasmic binding protein-like II"/>
    <property type="match status" value="1"/>
</dbReference>
<dbReference type="GO" id="GO:0032993">
    <property type="term" value="C:protein-DNA complex"/>
    <property type="evidence" value="ECO:0007669"/>
    <property type="project" value="TreeGrafter"/>
</dbReference>
<evidence type="ECO:0000256" key="1">
    <source>
        <dbReference type="ARBA" id="ARBA00009437"/>
    </source>
</evidence>
<dbReference type="Pfam" id="PF03466">
    <property type="entry name" value="LysR_substrate"/>
    <property type="match status" value="1"/>
</dbReference>
<dbReference type="GO" id="GO:0003700">
    <property type="term" value="F:DNA-binding transcription factor activity"/>
    <property type="evidence" value="ECO:0007669"/>
    <property type="project" value="InterPro"/>
</dbReference>
<evidence type="ECO:0000313" key="7">
    <source>
        <dbReference type="Proteomes" id="UP000199699"/>
    </source>
</evidence>
<sequence>MDSGDLRLLLGVAEGVDVPALAEDLGVSATTVRRRLRRLCGPGAAGWLRYSETDGYAVTDRGQAAVGPAKKAVTALDRIAGSLGVDEVSLAHVELIMAVVAAGSISRAARRLQLPQSSVSAKVSRVEERWATTLFVRDPTGVLCTAPLAKLLPQMALLEQAVARLSRSRPGDVPDGPVTVPGFELAVEIGFLGLIDALSADGLNVRQHVIDIPNRVWTRAMCQADICIYLDLPMVRLPVPADHETTVAFADPVYAFLPAGLAAGRSSVGLGELADQDWITGAVGSRNHSSVLALCRAAGFEPAVKFTSPHTMYARRLLEAGLAVALTSATFAPGPAVHAVRLAEDVEVRVTVGWRRGGTATDVAHRIVHWLRNSHVRRLSDIRPELLAEMRADPDRWPHLVEV</sequence>
<name>A0A1C6ST74_9ACTN</name>
<evidence type="ECO:0000256" key="4">
    <source>
        <dbReference type="ARBA" id="ARBA00023163"/>
    </source>
</evidence>